<gene>
    <name evidence="4" type="ORF">AGOS_AGR105C</name>
</gene>
<dbReference type="InterPro" id="IPR039486">
    <property type="entry name" value="Mug56/Spo71_PH"/>
</dbReference>
<feature type="domain" description="PH" evidence="2">
    <location>
        <begin position="996"/>
        <end position="1190"/>
    </location>
</feature>
<evidence type="ECO:0000259" key="3">
    <source>
        <dbReference type="SMART" id="SM01316"/>
    </source>
</evidence>
<protein>
    <submittedName>
        <fullName evidence="4">AGR105Cp</fullName>
    </submittedName>
</protein>
<dbReference type="GeneID" id="4623073"/>
<accession>Q74ZU3</accession>
<dbReference type="GO" id="GO:1902657">
    <property type="term" value="P:protein localization to prospore membrane"/>
    <property type="evidence" value="ECO:0000318"/>
    <property type="project" value="GO_Central"/>
</dbReference>
<dbReference type="EMBL" id="AE016820">
    <property type="protein sequence ID" value="AAS54595.1"/>
    <property type="molecule type" value="Genomic_DNA"/>
</dbReference>
<name>Q74ZU3_EREGS</name>
<dbReference type="InterPro" id="IPR029217">
    <property type="entry name" value="Spo7_2_N"/>
</dbReference>
<dbReference type="HOGENOM" id="CLU_003938_1_0_1"/>
<dbReference type="RefSeq" id="NP_986771.1">
    <property type="nucleotide sequence ID" value="NM_211833.1"/>
</dbReference>
<sequence length="1205" mass="137617">MELKWEQLKTIVLDEDEFINYYSNHIATMTGSSGNSREFRLKKLVIPRRSFTALQLSSASPNEISMSARSVLLGGIPELWYANQSKNVIKSMSKMVQNKTKGKLRHAYTIGQAPLRNARDRLSLRGKKYVMRSSEATRNLMNSNARERGSGSQIRRRLCARTSVSTNDSSAVSGETNLKLPVSQHGAHSLAPTSFSMTDNSTLNQGTINVSETSNLDTRVESGTIHPIPNVKFEMASSSLNSTSDIMSLLLRLKHTDSEQSSTCDSESVYCSAKEFLKITGECTTDRSLLNHDYISGQSIMTVEASHMRDADKSNIMSTGISKEKDEVPKGSGTSKIKFEITSEKQETQTIKSPEEELKVLKPEPERLPYSKKKLLSSCPSWDEPMNGTWGVAQRAKSLVIHEWNLVKAKEHELKNRYFNRFRTGEILMMEKMLVLVKSAVSVTHPPTTFSDVEPIDTRVYGHWKELIVLARATGDPDAPIFMQFLDRSGLPKIEKCSHSTKSMDFSLTESCSVGYYNCLDRTIYILKPDEKLETDLREGTVSAKCHRYKPLKIYILKCSTLWSSGKWLSFLRESIGLQIIPESIDIHLPQTRMTLTVALPPQALKEMKEQAHAEEAELKILQLKNGYKVITYPILRYMGIVIRNILTEAGYTDIVRNWERENSLMGFSWKRYDMLEWVLGDQIDALYGSFIANASQVLEYRPLTAYPRTVELEGGSCLIEPPPIEGFLALCSHRYRDGVNGSFNRRFIKLKYMFTCNGVLFYTRGTKAMPPLPAFNTPAVYNGSQPSPLLEDMVGYIPDIYEHNPYPLDQYQHIRWLTDDLTPAEFLEFDEFALKSAARKVSHILKAEGAIDLTQIESISTLDIEEACRITKSIKVWNGVNNLFWKTQSTVDDTSKSLIVVNMKNGSKMQLLAPSIAMAKEWIKRLTLLSEYWRERLHKDQEVMWTTKMANLKMLRIQEQNEFHILGNTPRWVNERGYASDAIYNVSSYTVLRPLIHQGILYQKPRKHSVFKKCFLTLVPGFIILYECFKRSMMGYSYKTVAYHHYMTVPLEECYIYSGNITSQDLLRREREFNSGNPGNRSLPRVYQDGWKSLEDEPYRCFTLWFGNRAISDYNVAGKHSDSDEVQDEIPESGTHTQPLTASGNFENQSDQKTGKRFRVSGKSMVFMARSRQDRDVWIYKIHCELERIKQGCNHKIKKQKPTV</sequence>
<evidence type="ECO:0000313" key="5">
    <source>
        <dbReference type="Proteomes" id="UP000000591"/>
    </source>
</evidence>
<dbReference type="AlphaFoldDB" id="Q74ZU3"/>
<feature type="domain" description="Sporulation-specific protein 71 N-terminal" evidence="3">
    <location>
        <begin position="42"/>
        <end position="108"/>
    </location>
</feature>
<dbReference type="Pfam" id="PF23207">
    <property type="entry name" value="PH_SPO71"/>
    <property type="match status" value="1"/>
</dbReference>
<reference evidence="5" key="2">
    <citation type="journal article" date="2013" name="G3 (Bethesda)">
        <title>Genomes of Ashbya fungi isolated from insects reveal four mating-type loci, numerous translocations, lack of transposons, and distinct gene duplications.</title>
        <authorList>
            <person name="Dietrich F.S."/>
            <person name="Voegeli S."/>
            <person name="Kuo S."/>
            <person name="Philippsen P."/>
        </authorList>
    </citation>
    <scope>GENOME REANNOTATION</scope>
    <source>
        <strain evidence="5">ATCC 10895 / CBS 109.51 / FGSC 9923 / NRRL Y-1056</strain>
    </source>
</reference>
<dbReference type="InterPro" id="IPR040345">
    <property type="entry name" value="Mug56/Spo71"/>
</dbReference>
<keyword evidence="5" id="KW-1185">Reference proteome</keyword>
<dbReference type="SMART" id="SM00233">
    <property type="entry name" value="PH"/>
    <property type="match status" value="2"/>
</dbReference>
<dbReference type="Proteomes" id="UP000000591">
    <property type="component" value="Chromosome VII"/>
</dbReference>
<dbReference type="FunCoup" id="Q74ZU3">
    <property type="interactions" value="15"/>
</dbReference>
<dbReference type="OMA" id="GKSMVFM"/>
<dbReference type="Pfam" id="PF15404">
    <property type="entry name" value="PH_4"/>
    <property type="match status" value="1"/>
</dbReference>
<reference evidence="4 5" key="1">
    <citation type="journal article" date="2004" name="Science">
        <title>The Ashbya gossypii genome as a tool for mapping the ancient Saccharomyces cerevisiae genome.</title>
        <authorList>
            <person name="Dietrich F.S."/>
            <person name="Voegeli S."/>
            <person name="Brachat S."/>
            <person name="Lerch A."/>
            <person name="Gates K."/>
            <person name="Steiner S."/>
            <person name="Mohr C."/>
            <person name="Pohlmann R."/>
            <person name="Luedi P."/>
            <person name="Choi S."/>
            <person name="Wing R.A."/>
            <person name="Flavier A."/>
            <person name="Gaffney T.D."/>
            <person name="Philippsen P."/>
        </authorList>
    </citation>
    <scope>NUCLEOTIDE SEQUENCE [LARGE SCALE GENOMIC DNA]</scope>
    <source>
        <strain evidence="5">ATCC 10895 / CBS 109.51 / FGSC 9923 / NRRL Y-1056</strain>
    </source>
</reference>
<dbReference type="PANTHER" id="PTHR28076">
    <property type="entry name" value="SPORULATION-SPECIFIC PROTEIN 71"/>
    <property type="match status" value="1"/>
</dbReference>
<dbReference type="InParanoid" id="Q74ZU3"/>
<proteinExistence type="predicted"/>
<organism evidence="4 5">
    <name type="scientific">Eremothecium gossypii (strain ATCC 10895 / CBS 109.51 / FGSC 9923 / NRRL Y-1056)</name>
    <name type="common">Yeast</name>
    <name type="synonym">Ashbya gossypii</name>
    <dbReference type="NCBI Taxonomy" id="284811"/>
    <lineage>
        <taxon>Eukaryota</taxon>
        <taxon>Fungi</taxon>
        <taxon>Dikarya</taxon>
        <taxon>Ascomycota</taxon>
        <taxon>Saccharomycotina</taxon>
        <taxon>Saccharomycetes</taxon>
        <taxon>Saccharomycetales</taxon>
        <taxon>Saccharomycetaceae</taxon>
        <taxon>Eremothecium</taxon>
    </lineage>
</organism>
<evidence type="ECO:0000313" key="4">
    <source>
        <dbReference type="EMBL" id="AAS54595.1"/>
    </source>
</evidence>
<evidence type="ECO:0000256" key="1">
    <source>
        <dbReference type="SAM" id="MobiDB-lite"/>
    </source>
</evidence>
<dbReference type="Pfam" id="PF15407">
    <property type="entry name" value="Spo7_2_N"/>
    <property type="match status" value="1"/>
</dbReference>
<dbReference type="SMART" id="SM01316">
    <property type="entry name" value="Spo7_2_N"/>
    <property type="match status" value="1"/>
</dbReference>
<feature type="domain" description="PH" evidence="2">
    <location>
        <begin position="723"/>
        <end position="934"/>
    </location>
</feature>
<dbReference type="KEGG" id="ago:AGOS_AGR105C"/>
<dbReference type="PANTHER" id="PTHR28076:SF1">
    <property type="entry name" value="PROSPORE MEMBRANE ADAPTER PROTEIN SPO71"/>
    <property type="match status" value="1"/>
</dbReference>
<feature type="region of interest" description="Disordered" evidence="1">
    <location>
        <begin position="1122"/>
        <end position="1155"/>
    </location>
</feature>
<feature type="compositionally biased region" description="Polar residues" evidence="1">
    <location>
        <begin position="1135"/>
        <end position="1153"/>
    </location>
</feature>
<dbReference type="eggNOG" id="ENOG502QRAT">
    <property type="taxonomic scope" value="Eukaryota"/>
</dbReference>
<dbReference type="InterPro" id="IPR057379">
    <property type="entry name" value="PH_SPO71"/>
</dbReference>
<dbReference type="GO" id="GO:0005628">
    <property type="term" value="C:prospore membrane"/>
    <property type="evidence" value="ECO:0000318"/>
    <property type="project" value="GO_Central"/>
</dbReference>
<dbReference type="OrthoDB" id="5579281at2759"/>
<evidence type="ECO:0000259" key="2">
    <source>
        <dbReference type="SMART" id="SM00233"/>
    </source>
</evidence>
<dbReference type="InterPro" id="IPR001849">
    <property type="entry name" value="PH_domain"/>
</dbReference>
<dbReference type="SUPFAM" id="SSF50729">
    <property type="entry name" value="PH domain-like"/>
    <property type="match status" value="1"/>
</dbReference>
<dbReference type="STRING" id="284811.Q74ZU3"/>